<keyword evidence="10 12" id="KW-0739">Sodium transport</keyword>
<evidence type="ECO:0000256" key="1">
    <source>
        <dbReference type="ARBA" id="ARBA00004141"/>
    </source>
</evidence>
<evidence type="ECO:0000256" key="11">
    <source>
        <dbReference type="ARBA" id="ARBA00023303"/>
    </source>
</evidence>
<evidence type="ECO:0000256" key="6">
    <source>
        <dbReference type="ARBA" id="ARBA00022989"/>
    </source>
</evidence>
<accession>A0A226DDR0</accession>
<keyword evidence="4 12" id="KW-0894">Sodium channel</keyword>
<dbReference type="InterPro" id="IPR001873">
    <property type="entry name" value="ENaC"/>
</dbReference>
<evidence type="ECO:0000256" key="10">
    <source>
        <dbReference type="ARBA" id="ARBA00023201"/>
    </source>
</evidence>
<keyword evidence="14" id="KW-1185">Reference proteome</keyword>
<evidence type="ECO:0000256" key="8">
    <source>
        <dbReference type="ARBA" id="ARBA00023065"/>
    </source>
</evidence>
<protein>
    <submittedName>
        <fullName evidence="13">Pickpocket protein 28</fullName>
    </submittedName>
</protein>
<keyword evidence="3 12" id="KW-0813">Transport</keyword>
<sequence length="298" mass="33995">MGKDTLQSVVSKSNSPLEVDYWKQVNWDNELDMLKTPGLNVSIPWRQNAPGKTSGLSFIIRRNKTQKSCVHSDANGFMVAVNRPLDEPQIRRFGKLVSFGKEVTVSILPKVRLAEAEIRDVSVEERKCPFSDEVSLAGMDFYVKYSRKHCYSECISKQIYKTCNCSILDAPATADADRRSKRYNIFDQIGLSGGAVSMVTGLTLLDVIDFAFTTIEVGCTALIAFVSKKIAHRGGCRCWRRIKGYFFPLQVRVIRHPPIFPRDIPLLKVRSHFRPVLEERIDMVNILQQCEDFRRRNE</sequence>
<reference evidence="13 14" key="1">
    <citation type="submission" date="2015-12" db="EMBL/GenBank/DDBJ databases">
        <title>The genome of Folsomia candida.</title>
        <authorList>
            <person name="Faddeeva A."/>
            <person name="Derks M.F."/>
            <person name="Anvar Y."/>
            <person name="Smit S."/>
            <person name="Van Straalen N."/>
            <person name="Roelofs D."/>
        </authorList>
    </citation>
    <scope>NUCLEOTIDE SEQUENCE [LARGE SCALE GENOMIC DNA]</scope>
    <source>
        <strain evidence="13 14">VU population</strain>
        <tissue evidence="13">Whole body</tissue>
    </source>
</reference>
<evidence type="ECO:0000256" key="9">
    <source>
        <dbReference type="ARBA" id="ARBA00023136"/>
    </source>
</evidence>
<evidence type="ECO:0000256" key="2">
    <source>
        <dbReference type="ARBA" id="ARBA00007193"/>
    </source>
</evidence>
<dbReference type="PANTHER" id="PTHR11690">
    <property type="entry name" value="AMILORIDE-SENSITIVE SODIUM CHANNEL-RELATED"/>
    <property type="match status" value="1"/>
</dbReference>
<evidence type="ECO:0000313" key="13">
    <source>
        <dbReference type="EMBL" id="OXA42731.1"/>
    </source>
</evidence>
<dbReference type="EMBL" id="LNIX01000025">
    <property type="protein sequence ID" value="OXA42731.1"/>
    <property type="molecule type" value="Genomic_DNA"/>
</dbReference>
<keyword evidence="5 12" id="KW-0812">Transmembrane</keyword>
<keyword evidence="8 12" id="KW-0406">Ion transport</keyword>
<comment type="similarity">
    <text evidence="2 12">Belongs to the amiloride-sensitive sodium channel (TC 1.A.6) family.</text>
</comment>
<dbReference type="Pfam" id="PF00858">
    <property type="entry name" value="ASC"/>
    <property type="match status" value="1"/>
</dbReference>
<evidence type="ECO:0000256" key="3">
    <source>
        <dbReference type="ARBA" id="ARBA00022448"/>
    </source>
</evidence>
<dbReference type="GO" id="GO:0005886">
    <property type="term" value="C:plasma membrane"/>
    <property type="evidence" value="ECO:0007669"/>
    <property type="project" value="TreeGrafter"/>
</dbReference>
<organism evidence="13 14">
    <name type="scientific">Folsomia candida</name>
    <name type="common">Springtail</name>
    <dbReference type="NCBI Taxonomy" id="158441"/>
    <lineage>
        <taxon>Eukaryota</taxon>
        <taxon>Metazoa</taxon>
        <taxon>Ecdysozoa</taxon>
        <taxon>Arthropoda</taxon>
        <taxon>Hexapoda</taxon>
        <taxon>Collembola</taxon>
        <taxon>Entomobryomorpha</taxon>
        <taxon>Isotomoidea</taxon>
        <taxon>Isotomidae</taxon>
        <taxon>Proisotominae</taxon>
        <taxon>Folsomia</taxon>
    </lineage>
</organism>
<keyword evidence="7" id="KW-0915">Sodium</keyword>
<keyword evidence="9" id="KW-0472">Membrane</keyword>
<keyword evidence="6" id="KW-1133">Transmembrane helix</keyword>
<keyword evidence="11 12" id="KW-0407">Ion channel</keyword>
<evidence type="ECO:0000256" key="4">
    <source>
        <dbReference type="ARBA" id="ARBA00022461"/>
    </source>
</evidence>
<dbReference type="AlphaFoldDB" id="A0A226DDR0"/>
<evidence type="ECO:0000256" key="7">
    <source>
        <dbReference type="ARBA" id="ARBA00023053"/>
    </source>
</evidence>
<evidence type="ECO:0000313" key="14">
    <source>
        <dbReference type="Proteomes" id="UP000198287"/>
    </source>
</evidence>
<comment type="subcellular location">
    <subcellularLocation>
        <location evidence="1">Membrane</location>
        <topology evidence="1">Multi-pass membrane protein</topology>
    </subcellularLocation>
</comment>
<dbReference type="Proteomes" id="UP000198287">
    <property type="component" value="Unassembled WGS sequence"/>
</dbReference>
<dbReference type="PANTHER" id="PTHR11690:SF243">
    <property type="entry name" value="PICKPOCKET 12-RELATED"/>
    <property type="match status" value="1"/>
</dbReference>
<dbReference type="GO" id="GO:0015280">
    <property type="term" value="F:ligand-gated sodium channel activity"/>
    <property type="evidence" value="ECO:0007669"/>
    <property type="project" value="TreeGrafter"/>
</dbReference>
<name>A0A226DDR0_FOLCA</name>
<evidence type="ECO:0000256" key="12">
    <source>
        <dbReference type="RuleBase" id="RU000679"/>
    </source>
</evidence>
<comment type="caution">
    <text evidence="13">The sequence shown here is derived from an EMBL/GenBank/DDBJ whole genome shotgun (WGS) entry which is preliminary data.</text>
</comment>
<proteinExistence type="inferred from homology"/>
<evidence type="ECO:0000256" key="5">
    <source>
        <dbReference type="ARBA" id="ARBA00022692"/>
    </source>
</evidence>
<gene>
    <name evidence="13" type="ORF">Fcan01_22451</name>
</gene>